<dbReference type="InterPro" id="IPR011990">
    <property type="entry name" value="TPR-like_helical_dom_sf"/>
</dbReference>
<dbReference type="InterPro" id="IPR053137">
    <property type="entry name" value="NLR-like"/>
</dbReference>
<dbReference type="SUPFAM" id="SSF52540">
    <property type="entry name" value="P-loop containing nucleoside triphosphate hydrolases"/>
    <property type="match status" value="1"/>
</dbReference>
<name>A0A9W9R4H2_PENBR</name>
<organism evidence="3 4">
    <name type="scientific">Penicillium brevicompactum</name>
    <dbReference type="NCBI Taxonomy" id="5074"/>
    <lineage>
        <taxon>Eukaryota</taxon>
        <taxon>Fungi</taxon>
        <taxon>Dikarya</taxon>
        <taxon>Ascomycota</taxon>
        <taxon>Pezizomycotina</taxon>
        <taxon>Eurotiomycetes</taxon>
        <taxon>Eurotiomycetidae</taxon>
        <taxon>Eurotiales</taxon>
        <taxon>Aspergillaceae</taxon>
        <taxon>Penicillium</taxon>
    </lineage>
</organism>
<dbReference type="AlphaFoldDB" id="A0A9W9R4H2"/>
<accession>A0A9W9R4H2</accession>
<feature type="region of interest" description="Disordered" evidence="1">
    <location>
        <begin position="28"/>
        <end position="49"/>
    </location>
</feature>
<proteinExistence type="predicted"/>
<dbReference type="PRINTS" id="PR00381">
    <property type="entry name" value="KINESINLIGHT"/>
</dbReference>
<keyword evidence="3" id="KW-0378">Hydrolase</keyword>
<gene>
    <name evidence="3" type="ORF">N7541_006131</name>
</gene>
<dbReference type="InterPro" id="IPR019734">
    <property type="entry name" value="TPR_rpt"/>
</dbReference>
<dbReference type="Proteomes" id="UP001148299">
    <property type="component" value="Unassembled WGS sequence"/>
</dbReference>
<evidence type="ECO:0000256" key="1">
    <source>
        <dbReference type="SAM" id="MobiDB-lite"/>
    </source>
</evidence>
<comment type="caution">
    <text evidence="3">The sequence shown here is derived from an EMBL/GenBank/DDBJ whole genome shotgun (WGS) entry which is preliminary data.</text>
</comment>
<dbReference type="Gene3D" id="3.40.50.300">
    <property type="entry name" value="P-loop containing nucleotide triphosphate hydrolases"/>
    <property type="match status" value="1"/>
</dbReference>
<dbReference type="SMART" id="SM00028">
    <property type="entry name" value="TPR"/>
    <property type="match status" value="7"/>
</dbReference>
<reference evidence="3" key="2">
    <citation type="journal article" date="2023" name="IMA Fungus">
        <title>Comparative genomic study of the Penicillium genus elucidates a diverse pangenome and 15 lateral gene transfer events.</title>
        <authorList>
            <person name="Petersen C."/>
            <person name="Sorensen T."/>
            <person name="Nielsen M.R."/>
            <person name="Sondergaard T.E."/>
            <person name="Sorensen J.L."/>
            <person name="Fitzpatrick D.A."/>
            <person name="Frisvad J.C."/>
            <person name="Nielsen K.L."/>
        </authorList>
    </citation>
    <scope>NUCLEOTIDE SEQUENCE</scope>
    <source>
        <strain evidence="3">IBT 35675</strain>
    </source>
</reference>
<dbReference type="Gene3D" id="1.25.40.10">
    <property type="entry name" value="Tetratricopeptide repeat domain"/>
    <property type="match status" value="4"/>
</dbReference>
<dbReference type="PANTHER" id="PTHR46082:SF6">
    <property type="entry name" value="AAA+ ATPASE DOMAIN-CONTAINING PROTEIN-RELATED"/>
    <property type="match status" value="1"/>
</dbReference>
<feature type="domain" description="DUF7779" evidence="2">
    <location>
        <begin position="325"/>
        <end position="429"/>
    </location>
</feature>
<dbReference type="InterPro" id="IPR027417">
    <property type="entry name" value="P-loop_NTPase"/>
</dbReference>
<evidence type="ECO:0000313" key="4">
    <source>
        <dbReference type="Proteomes" id="UP001148299"/>
    </source>
</evidence>
<protein>
    <submittedName>
        <fullName evidence="3">P-loop containing nucleoside triphosphate hydrolase protein</fullName>
    </submittedName>
</protein>
<evidence type="ECO:0000259" key="2">
    <source>
        <dbReference type="Pfam" id="PF25000"/>
    </source>
</evidence>
<sequence length="1005" mass="113295">MTSISVGFGNANSGNQVGINYGSIHLAPERERPETPPPPLSTAPFRRDPDFVDRGTLLDQIYEKGTTPGARIALVGLGGVGKSQLAIECCYRIRDRSPSTWVIWVHASSATRFEQSCRDIADRVKIPGRQDPKAHIFKLLHDWLHDESKGEWVLILDNVDDDQFLHEIPTAKQDGRESDQSCASGRSIWAYFPESLKGSIVVTSRSRQMVSRMVEDSDIITVEPMDETHAIALFEKKLEARAPKEDIIQLVAALEFMPLAIVQAAVYIKRRAPRLSVFQYLETFRASDHQKISLLDYEGGNIRRDREAKNSILVTWQISFDYISQTRPTAADLLSLMSFFDTQGIPEALLRECKETKDSFERLSALDADNPNDSGGQDKNATESSVVEIFEDNILVLRDYSMITICPDKTNFEMHRLVQLAMQEWLKTHRKLERWKERFIRNLYLSFPKGVFQNWPMCQMLFAHVQCAVTQQPHAENSIGEWASLLHEAAAFAWTRGNFVDSRRMAERAAKARNELFGAENEETTKSLEMLGLAYNLGGQWKKAEDLQIQVLKIRKQTLGLQHPSTLTSMVNLAATYRNKGQWKEAERLELQVIVARKQLLGLKHPSTLASMNNLASTYRDQGRWKEAERIGILAMNSSKQILGADHPDVLKSMANLASTYLNLANLKDAEELLVQVAEKSDKLLGPEHPFALTCIANLASTNCLQGRWKKAEELHVRVMEMRKRVLGPEHPDTLNSMDNLAATYVHQARWEDAEELQIQVIKTRKQILGPAHPETLVSMNNLAMTYQGQGQLKEAEGVQVQVMNACNQLLGPEHPNTLTSMASLALIYGNQGRWKDAEELQIKELKLCSKVVGPEHPSTLTSIGNLASTYYSQGRWTKAEELQVRVMEIRKQNLGPEHPSTLTSMAWLASNLYNQGRWKEAEDLGAQVTERSTQVLGPDHPDTLTSMANLAFTWESTGQHVKAINLLQTCVVKQKQVLGLAHPDTLSNDNTLMEWKTARLTMKE</sequence>
<keyword evidence="4" id="KW-1185">Reference proteome</keyword>
<dbReference type="GO" id="GO:0043531">
    <property type="term" value="F:ADP binding"/>
    <property type="evidence" value="ECO:0007669"/>
    <property type="project" value="InterPro"/>
</dbReference>
<dbReference type="EMBL" id="JAPZBR010000005">
    <property type="protein sequence ID" value="KAJ5353567.1"/>
    <property type="molecule type" value="Genomic_DNA"/>
</dbReference>
<dbReference type="PANTHER" id="PTHR46082">
    <property type="entry name" value="ATP/GTP-BINDING PROTEIN-RELATED"/>
    <property type="match status" value="1"/>
</dbReference>
<dbReference type="GO" id="GO:0016787">
    <property type="term" value="F:hydrolase activity"/>
    <property type="evidence" value="ECO:0007669"/>
    <property type="project" value="UniProtKB-KW"/>
</dbReference>
<dbReference type="InterPro" id="IPR056681">
    <property type="entry name" value="DUF7779"/>
</dbReference>
<reference evidence="3" key="1">
    <citation type="submission" date="2022-12" db="EMBL/GenBank/DDBJ databases">
        <authorList>
            <person name="Petersen C."/>
        </authorList>
    </citation>
    <scope>NUCLEOTIDE SEQUENCE</scope>
    <source>
        <strain evidence="3">IBT 35675</strain>
    </source>
</reference>
<evidence type="ECO:0000313" key="3">
    <source>
        <dbReference type="EMBL" id="KAJ5353567.1"/>
    </source>
</evidence>
<dbReference type="Pfam" id="PF13424">
    <property type="entry name" value="TPR_12"/>
    <property type="match status" value="5"/>
</dbReference>
<dbReference type="Pfam" id="PF13374">
    <property type="entry name" value="TPR_10"/>
    <property type="match status" value="2"/>
</dbReference>
<dbReference type="SUPFAM" id="SSF48452">
    <property type="entry name" value="TPR-like"/>
    <property type="match status" value="3"/>
</dbReference>
<dbReference type="NCBIfam" id="NF040586">
    <property type="entry name" value="FxSxx_TPR"/>
    <property type="match status" value="1"/>
</dbReference>
<dbReference type="Pfam" id="PF25000">
    <property type="entry name" value="DUF7779"/>
    <property type="match status" value="1"/>
</dbReference>